<comment type="caution">
    <text evidence="1">The sequence shown here is derived from an EMBL/GenBank/DDBJ whole genome shotgun (WGS) entry which is preliminary data.</text>
</comment>
<dbReference type="AlphaFoldDB" id="A0A5B7HN50"/>
<gene>
    <name evidence="1" type="ORF">E2C01_065821</name>
</gene>
<organism evidence="1 2">
    <name type="scientific">Portunus trituberculatus</name>
    <name type="common">Swimming crab</name>
    <name type="synonym">Neptunus trituberculatus</name>
    <dbReference type="NCBI Taxonomy" id="210409"/>
    <lineage>
        <taxon>Eukaryota</taxon>
        <taxon>Metazoa</taxon>
        <taxon>Ecdysozoa</taxon>
        <taxon>Arthropoda</taxon>
        <taxon>Crustacea</taxon>
        <taxon>Multicrustacea</taxon>
        <taxon>Malacostraca</taxon>
        <taxon>Eumalacostraca</taxon>
        <taxon>Eucarida</taxon>
        <taxon>Decapoda</taxon>
        <taxon>Pleocyemata</taxon>
        <taxon>Brachyura</taxon>
        <taxon>Eubrachyura</taxon>
        <taxon>Portunoidea</taxon>
        <taxon>Portunidae</taxon>
        <taxon>Portuninae</taxon>
        <taxon>Portunus</taxon>
    </lineage>
</organism>
<keyword evidence="2" id="KW-1185">Reference proteome</keyword>
<accession>A0A5B7HN50</accession>
<protein>
    <submittedName>
        <fullName evidence="1">Uncharacterized protein</fullName>
    </submittedName>
</protein>
<dbReference type="EMBL" id="VSRR010033075">
    <property type="protein sequence ID" value="MPC71543.1"/>
    <property type="molecule type" value="Genomic_DNA"/>
</dbReference>
<name>A0A5B7HN50_PORTR</name>
<evidence type="ECO:0000313" key="2">
    <source>
        <dbReference type="Proteomes" id="UP000324222"/>
    </source>
</evidence>
<reference evidence="1 2" key="1">
    <citation type="submission" date="2019-05" db="EMBL/GenBank/DDBJ databases">
        <title>Another draft genome of Portunus trituberculatus and its Hox gene families provides insights of decapod evolution.</title>
        <authorList>
            <person name="Jeong J.-H."/>
            <person name="Song I."/>
            <person name="Kim S."/>
            <person name="Choi T."/>
            <person name="Kim D."/>
            <person name="Ryu S."/>
            <person name="Kim W."/>
        </authorList>
    </citation>
    <scope>NUCLEOTIDE SEQUENCE [LARGE SCALE GENOMIC DNA]</scope>
    <source>
        <tissue evidence="1">Muscle</tissue>
    </source>
</reference>
<dbReference type="Proteomes" id="UP000324222">
    <property type="component" value="Unassembled WGS sequence"/>
</dbReference>
<proteinExistence type="predicted"/>
<sequence>MNQRRRKEKKQQIQKQYFHPLEEHRPWCLWITKDKELGVLGYQRLISCVEAIVKQTENINNFAEQVVSVFFFTEYSSFYI</sequence>
<evidence type="ECO:0000313" key="1">
    <source>
        <dbReference type="EMBL" id="MPC71543.1"/>
    </source>
</evidence>